<proteinExistence type="predicted"/>
<gene>
    <name evidence="2" type="ORF">PIB30_041121</name>
</gene>
<name>A0ABU6RFI0_9FABA</name>
<organism evidence="2 3">
    <name type="scientific">Stylosanthes scabra</name>
    <dbReference type="NCBI Taxonomy" id="79078"/>
    <lineage>
        <taxon>Eukaryota</taxon>
        <taxon>Viridiplantae</taxon>
        <taxon>Streptophyta</taxon>
        <taxon>Embryophyta</taxon>
        <taxon>Tracheophyta</taxon>
        <taxon>Spermatophyta</taxon>
        <taxon>Magnoliopsida</taxon>
        <taxon>eudicotyledons</taxon>
        <taxon>Gunneridae</taxon>
        <taxon>Pentapetalae</taxon>
        <taxon>rosids</taxon>
        <taxon>fabids</taxon>
        <taxon>Fabales</taxon>
        <taxon>Fabaceae</taxon>
        <taxon>Papilionoideae</taxon>
        <taxon>50 kb inversion clade</taxon>
        <taxon>dalbergioids sensu lato</taxon>
        <taxon>Dalbergieae</taxon>
        <taxon>Pterocarpus clade</taxon>
        <taxon>Stylosanthes</taxon>
    </lineage>
</organism>
<evidence type="ECO:0000313" key="2">
    <source>
        <dbReference type="EMBL" id="MED6122583.1"/>
    </source>
</evidence>
<comment type="caution">
    <text evidence="2">The sequence shown here is derived from an EMBL/GenBank/DDBJ whole genome shotgun (WGS) entry which is preliminary data.</text>
</comment>
<dbReference type="Proteomes" id="UP001341840">
    <property type="component" value="Unassembled WGS sequence"/>
</dbReference>
<reference evidence="2 3" key="1">
    <citation type="journal article" date="2023" name="Plants (Basel)">
        <title>Bridging the Gap: Combining Genomics and Transcriptomics Approaches to Understand Stylosanthes scabra, an Orphan Legume from the Brazilian Caatinga.</title>
        <authorList>
            <person name="Ferreira-Neto J.R.C."/>
            <person name="da Silva M.D."/>
            <person name="Binneck E."/>
            <person name="de Melo N.F."/>
            <person name="da Silva R.H."/>
            <person name="de Melo A.L.T.M."/>
            <person name="Pandolfi V."/>
            <person name="Bustamante F.O."/>
            <person name="Brasileiro-Vidal A.C."/>
            <person name="Benko-Iseppon A.M."/>
        </authorList>
    </citation>
    <scope>NUCLEOTIDE SEQUENCE [LARGE SCALE GENOMIC DNA]</scope>
    <source>
        <tissue evidence="2">Leaves</tissue>
    </source>
</reference>
<keyword evidence="3" id="KW-1185">Reference proteome</keyword>
<protein>
    <submittedName>
        <fullName evidence="2">Uncharacterized protein</fullName>
    </submittedName>
</protein>
<feature type="region of interest" description="Disordered" evidence="1">
    <location>
        <begin position="121"/>
        <end position="166"/>
    </location>
</feature>
<dbReference type="EMBL" id="JASCZI010030434">
    <property type="protein sequence ID" value="MED6122583.1"/>
    <property type="molecule type" value="Genomic_DNA"/>
</dbReference>
<sequence>MFHFIVYVNGSIVQGENNAYFHSDAPLMFRNARVSTLYELKQVILSHLGADGPREIRRLAYRFQAVTPDDRLEYRPSWLCEDRHVWITFEVHRKIMQDRFMEFLAEVRHVGGPSGFRPYQLPADPPSINIVPPDYNSNEDSDYDDESSRDSTDEDELVANTPAAGGPRLVLPAPKHIPALTDVPSFFQQLDIDVRHVDDPAMESVAVEYNTDEGVEFVVAHRMPNRKAVLTAMKNYSIRRNAEYKVIESDRLKKVRKVGDPHTCLVLIMVDDHSQLDSSLITTVVLNAIPVRADIRLKHYRSGPVR</sequence>
<evidence type="ECO:0000313" key="3">
    <source>
        <dbReference type="Proteomes" id="UP001341840"/>
    </source>
</evidence>
<evidence type="ECO:0000256" key="1">
    <source>
        <dbReference type="SAM" id="MobiDB-lite"/>
    </source>
</evidence>
<accession>A0ABU6RFI0</accession>